<sequence length="66" mass="7529">MCLCFWFCSHLQYTEGVCPSNETNQSISGKLDLMQIDTYFRIGGTVEPEVRQGSRDGIRPSAPFFY</sequence>
<feature type="chain" id="PRO_5004574963" evidence="1">
    <location>
        <begin position="17"/>
        <end position="66"/>
    </location>
</feature>
<keyword evidence="1" id="KW-0732">Signal</keyword>
<dbReference type="EMBL" id="GAMD01002255">
    <property type="protein sequence ID" value="JAA99335.1"/>
    <property type="molecule type" value="mRNA"/>
</dbReference>
<evidence type="ECO:0000313" key="2">
    <source>
        <dbReference type="EMBL" id="JAA99335.1"/>
    </source>
</evidence>
<organism evidence="2">
    <name type="scientific">Anopheles aquasalis</name>
    <name type="common">Malaria mosquito</name>
    <dbReference type="NCBI Taxonomy" id="42839"/>
    <lineage>
        <taxon>Eukaryota</taxon>
        <taxon>Metazoa</taxon>
        <taxon>Ecdysozoa</taxon>
        <taxon>Arthropoda</taxon>
        <taxon>Hexapoda</taxon>
        <taxon>Insecta</taxon>
        <taxon>Pterygota</taxon>
        <taxon>Neoptera</taxon>
        <taxon>Endopterygota</taxon>
        <taxon>Diptera</taxon>
        <taxon>Nematocera</taxon>
        <taxon>Culicoidea</taxon>
        <taxon>Culicidae</taxon>
        <taxon>Anophelinae</taxon>
        <taxon>Anopheles</taxon>
    </lineage>
</organism>
<evidence type="ECO:0000256" key="1">
    <source>
        <dbReference type="SAM" id="SignalP"/>
    </source>
</evidence>
<accession>T1DP50</accession>
<feature type="signal peptide" evidence="1">
    <location>
        <begin position="1"/>
        <end position="16"/>
    </location>
</feature>
<protein>
    <submittedName>
        <fullName evidence="2">Putative secreted protein</fullName>
    </submittedName>
</protein>
<name>T1DP50_ANOAQ</name>
<proteinExistence type="evidence at transcript level"/>
<dbReference type="AlphaFoldDB" id="T1DP50"/>
<reference evidence="2" key="1">
    <citation type="submission" date="2013-07" db="EMBL/GenBank/DDBJ databases">
        <title>Transcriptome sequencing and developmental regulation of gene expression in Anopheles aquasalis.</title>
        <authorList>
            <consortium name="Brazilian Malaria Network (MCT/CNPq/MS/SCTIE/DECIT/PRONEX 555648/2009-5) and Research Network on Bioactive Molecules from Arthropod Vectors (NAP-MOBIARVE"/>
            <consortium name="University of Sao Paulo)"/>
            <person name="Marinotti O."/>
            <person name="Ribeiro J.M.C."/>
            <person name="Costa-da-Silva A.L."/>
            <person name="Silva M.C.P."/>
            <person name="Lopes A.R."/>
            <person name="Barros M.S."/>
            <person name="Sa-Nunes A."/>
            <person name="Konjin B.B."/>
            <person name="Carvalho E."/>
            <person name="Suesdek L."/>
            <person name="Silva-Neto M.A.C."/>
            <person name="Capurro M.L."/>
        </authorList>
    </citation>
    <scope>NUCLEOTIDE SEQUENCE</scope>
    <source>
        <tissue evidence="2">Whole body</tissue>
    </source>
</reference>